<evidence type="ECO:0000313" key="2">
    <source>
        <dbReference type="Proteomes" id="UP000265520"/>
    </source>
</evidence>
<dbReference type="GO" id="GO:0008233">
    <property type="term" value="F:peptidase activity"/>
    <property type="evidence" value="ECO:0007669"/>
    <property type="project" value="UniProtKB-KW"/>
</dbReference>
<protein>
    <submittedName>
        <fullName evidence="1">26S protease regulatory subunit 6A-like protein</fullName>
    </submittedName>
</protein>
<reference evidence="1 2" key="1">
    <citation type="journal article" date="2018" name="Front. Plant Sci.">
        <title>Red Clover (Trifolium pratense) and Zigzag Clover (T. medium) - A Picture of Genomic Similarities and Differences.</title>
        <authorList>
            <person name="Dluhosova J."/>
            <person name="Istvanek J."/>
            <person name="Nedelnik J."/>
            <person name="Repkova J."/>
        </authorList>
    </citation>
    <scope>NUCLEOTIDE SEQUENCE [LARGE SCALE GENOMIC DNA]</scope>
    <source>
        <strain evidence="2">cv. 10/8</strain>
        <tissue evidence="1">Leaf</tissue>
    </source>
</reference>
<name>A0A392RA92_9FABA</name>
<keyword evidence="1" id="KW-0378">Hydrolase</keyword>
<evidence type="ECO:0000313" key="1">
    <source>
        <dbReference type="EMBL" id="MCI32944.1"/>
    </source>
</evidence>
<accession>A0A392RA92</accession>
<sequence length="52" mass="6194">KEGWQGTNLKLESYKEEFKGNQMKIKVNEQLPYFVSNIVDVGYYWLFCISVE</sequence>
<dbReference type="AlphaFoldDB" id="A0A392RA92"/>
<dbReference type="GO" id="GO:0006508">
    <property type="term" value="P:proteolysis"/>
    <property type="evidence" value="ECO:0007669"/>
    <property type="project" value="UniProtKB-KW"/>
</dbReference>
<proteinExistence type="predicted"/>
<dbReference type="Proteomes" id="UP000265520">
    <property type="component" value="Unassembled WGS sequence"/>
</dbReference>
<keyword evidence="1" id="KW-0645">Protease</keyword>
<comment type="caution">
    <text evidence="1">The sequence shown here is derived from an EMBL/GenBank/DDBJ whole genome shotgun (WGS) entry which is preliminary data.</text>
</comment>
<keyword evidence="2" id="KW-1185">Reference proteome</keyword>
<dbReference type="EMBL" id="LXQA010200117">
    <property type="protein sequence ID" value="MCI32944.1"/>
    <property type="molecule type" value="Genomic_DNA"/>
</dbReference>
<organism evidence="1 2">
    <name type="scientific">Trifolium medium</name>
    <dbReference type="NCBI Taxonomy" id="97028"/>
    <lineage>
        <taxon>Eukaryota</taxon>
        <taxon>Viridiplantae</taxon>
        <taxon>Streptophyta</taxon>
        <taxon>Embryophyta</taxon>
        <taxon>Tracheophyta</taxon>
        <taxon>Spermatophyta</taxon>
        <taxon>Magnoliopsida</taxon>
        <taxon>eudicotyledons</taxon>
        <taxon>Gunneridae</taxon>
        <taxon>Pentapetalae</taxon>
        <taxon>rosids</taxon>
        <taxon>fabids</taxon>
        <taxon>Fabales</taxon>
        <taxon>Fabaceae</taxon>
        <taxon>Papilionoideae</taxon>
        <taxon>50 kb inversion clade</taxon>
        <taxon>NPAAA clade</taxon>
        <taxon>Hologalegina</taxon>
        <taxon>IRL clade</taxon>
        <taxon>Trifolieae</taxon>
        <taxon>Trifolium</taxon>
    </lineage>
</organism>
<feature type="non-terminal residue" evidence="1">
    <location>
        <position position="1"/>
    </location>
</feature>